<evidence type="ECO:0008006" key="4">
    <source>
        <dbReference type="Google" id="ProtNLM"/>
    </source>
</evidence>
<name>A0A859FJB2_9BACI</name>
<gene>
    <name evidence="2" type="ORF">FLK61_40005</name>
</gene>
<feature type="signal peptide" evidence="1">
    <location>
        <begin position="1"/>
        <end position="21"/>
    </location>
</feature>
<dbReference type="RefSeq" id="WP_176010763.1">
    <property type="nucleotide sequence ID" value="NZ_CP041372.2"/>
</dbReference>
<keyword evidence="3" id="KW-1185">Reference proteome</keyword>
<feature type="chain" id="PRO_5039607167" description="Lipoprotein" evidence="1">
    <location>
        <begin position="22"/>
        <end position="154"/>
    </location>
</feature>
<organism evidence="2 3">
    <name type="scientific">Paenalkalicoccus suaedae</name>
    <dbReference type="NCBI Taxonomy" id="2592382"/>
    <lineage>
        <taxon>Bacteria</taxon>
        <taxon>Bacillati</taxon>
        <taxon>Bacillota</taxon>
        <taxon>Bacilli</taxon>
        <taxon>Bacillales</taxon>
        <taxon>Bacillaceae</taxon>
        <taxon>Paenalkalicoccus</taxon>
    </lineage>
</organism>
<evidence type="ECO:0000313" key="3">
    <source>
        <dbReference type="Proteomes" id="UP000318138"/>
    </source>
</evidence>
<dbReference type="EMBL" id="CP041372">
    <property type="protein sequence ID" value="QKS72796.1"/>
    <property type="molecule type" value="Genomic_DNA"/>
</dbReference>
<dbReference type="Proteomes" id="UP000318138">
    <property type="component" value="Chromosome"/>
</dbReference>
<evidence type="ECO:0000313" key="2">
    <source>
        <dbReference type="EMBL" id="QKS72796.1"/>
    </source>
</evidence>
<evidence type="ECO:0000256" key="1">
    <source>
        <dbReference type="SAM" id="SignalP"/>
    </source>
</evidence>
<dbReference type="KEGG" id="psua:FLK61_40005"/>
<accession>A0A859FJB2</accession>
<reference evidence="3" key="1">
    <citation type="submission" date="2019-07" db="EMBL/GenBank/DDBJ databases">
        <title>Bacillus alkalisoli sp. nov. isolated from saline soil.</title>
        <authorList>
            <person name="Sun J.-Q."/>
            <person name="Xu L."/>
        </authorList>
    </citation>
    <scope>NUCLEOTIDE SEQUENCE [LARGE SCALE GENOMIC DNA]</scope>
    <source>
        <strain evidence="3">M4U3P1</strain>
    </source>
</reference>
<dbReference type="AlphaFoldDB" id="A0A859FJB2"/>
<keyword evidence="1" id="KW-0732">Signal</keyword>
<dbReference type="PROSITE" id="PS51257">
    <property type="entry name" value="PROKAR_LIPOPROTEIN"/>
    <property type="match status" value="1"/>
</dbReference>
<protein>
    <recommendedName>
        <fullName evidence="4">Lipoprotein</fullName>
    </recommendedName>
</protein>
<proteinExistence type="predicted"/>
<sequence length="154" mass="17599">MKFLQASIFSLVLVGILAACSNESDHYLNSRENPQGTIHLALQEAAEAARREQNSERDLREQNLNQFAEFYIPEEDNPSFSMERIEGDFDLLQELAIDDGRQLGGSFGSYELFKTANGNYILFHLTYPIEGEYYIQNIHHVPDEVAEFFEELGS</sequence>